<dbReference type="SUPFAM" id="SSF51658">
    <property type="entry name" value="Xylose isomerase-like"/>
    <property type="match status" value="1"/>
</dbReference>
<proteinExistence type="predicted"/>
<evidence type="ECO:0000256" key="6">
    <source>
        <dbReference type="ARBA" id="ARBA00023204"/>
    </source>
</evidence>
<protein>
    <submittedName>
        <fullName evidence="7">UV DNA damage repair endonuclease UvsE</fullName>
    </submittedName>
</protein>
<keyword evidence="5" id="KW-0378">Hydrolase</keyword>
<evidence type="ECO:0000256" key="2">
    <source>
        <dbReference type="ARBA" id="ARBA00022759"/>
    </source>
</evidence>
<dbReference type="PANTHER" id="PTHR31290:SF5">
    <property type="entry name" value="UV-DAMAGE ENDONUCLEASE"/>
    <property type="match status" value="1"/>
</dbReference>
<dbReference type="InterPro" id="IPR004601">
    <property type="entry name" value="UvdE"/>
</dbReference>
<dbReference type="Pfam" id="PF03851">
    <property type="entry name" value="UvdE"/>
    <property type="match status" value="1"/>
</dbReference>
<accession>A0A6B0YU02</accession>
<evidence type="ECO:0000256" key="3">
    <source>
        <dbReference type="ARBA" id="ARBA00022763"/>
    </source>
</evidence>
<evidence type="ECO:0000256" key="5">
    <source>
        <dbReference type="ARBA" id="ARBA00022801"/>
    </source>
</evidence>
<dbReference type="AlphaFoldDB" id="A0A6B0YU02"/>
<organism evidence="7">
    <name type="scientific">Caldilineaceae bacterium SB0664_bin_27</name>
    <dbReference type="NCBI Taxonomy" id="2605260"/>
    <lineage>
        <taxon>Bacteria</taxon>
        <taxon>Bacillati</taxon>
        <taxon>Chloroflexota</taxon>
        <taxon>Caldilineae</taxon>
        <taxon>Caldilineales</taxon>
        <taxon>Caldilineaceae</taxon>
    </lineage>
</organism>
<dbReference type="Gene3D" id="3.20.20.150">
    <property type="entry name" value="Divalent-metal-dependent TIM barrel enzymes"/>
    <property type="match status" value="1"/>
</dbReference>
<reference evidence="7" key="1">
    <citation type="submission" date="2019-09" db="EMBL/GenBank/DDBJ databases">
        <title>Characterisation of the sponge microbiome using genome-centric metagenomics.</title>
        <authorList>
            <person name="Engelberts J.P."/>
            <person name="Robbins S.J."/>
            <person name="De Goeij J.M."/>
            <person name="Aranda M."/>
            <person name="Bell S.C."/>
            <person name="Webster N.S."/>
        </authorList>
    </citation>
    <scope>NUCLEOTIDE SEQUENCE</scope>
    <source>
        <strain evidence="7">SB0664_bin_27</strain>
    </source>
</reference>
<dbReference type="EMBL" id="VXRG01000117">
    <property type="protein sequence ID" value="MXY94586.1"/>
    <property type="molecule type" value="Genomic_DNA"/>
</dbReference>
<dbReference type="GO" id="GO:0009411">
    <property type="term" value="P:response to UV"/>
    <property type="evidence" value="ECO:0007669"/>
    <property type="project" value="InterPro"/>
</dbReference>
<keyword evidence="6" id="KW-0234">DNA repair</keyword>
<name>A0A6B0YU02_9CHLR</name>
<keyword evidence="1" id="KW-0540">Nuclease</keyword>
<evidence type="ECO:0000256" key="4">
    <source>
        <dbReference type="ARBA" id="ARBA00022769"/>
    </source>
</evidence>
<dbReference type="GO" id="GO:0006289">
    <property type="term" value="P:nucleotide-excision repair"/>
    <property type="evidence" value="ECO:0007669"/>
    <property type="project" value="InterPro"/>
</dbReference>
<dbReference type="GO" id="GO:0004519">
    <property type="term" value="F:endonuclease activity"/>
    <property type="evidence" value="ECO:0007669"/>
    <property type="project" value="UniProtKB-KW"/>
</dbReference>
<evidence type="ECO:0000256" key="1">
    <source>
        <dbReference type="ARBA" id="ARBA00022722"/>
    </source>
</evidence>
<dbReference type="GO" id="GO:0016787">
    <property type="term" value="F:hydrolase activity"/>
    <property type="evidence" value="ECO:0007669"/>
    <property type="project" value="UniProtKB-KW"/>
</dbReference>
<keyword evidence="3" id="KW-0227">DNA damage</keyword>
<comment type="caution">
    <text evidence="7">The sequence shown here is derived from an EMBL/GenBank/DDBJ whole genome shotgun (WGS) entry which is preliminary data.</text>
</comment>
<gene>
    <name evidence="7" type="ORF">F4Y42_14185</name>
</gene>
<keyword evidence="2 7" id="KW-0255">Endonuclease</keyword>
<dbReference type="PANTHER" id="PTHR31290">
    <property type="entry name" value="UV-DAMAGE ENDONUCLEASE"/>
    <property type="match status" value="1"/>
</dbReference>
<sequence length="327" mass="36838">MKSNRRMPNETRIRLGFPVKVLGAAGLRSHDSRRWQNQPHLSVSLVYLRDIFLYLKRREIQFYRMAGQLAPYLTHPDLPAFHGQLEECSTELAAIGDMARQQRVRLTLHPGFYVQLSHPDPDLAGRSSLELTAATALLDGMGLDAASVIVVHVGGGHDNVPAALDRFARTANLLPDGVRRRLVLENGDRQFSLRDVLWVHRRTGIPVVLDTLHHRCHNPDAIPQLDALKIALATWPDDTSPKIHVSSPRTAVRTLFRDGKARVQMPLAHQHSDFLHPFEVIDLLQAAVSAKLRSFDVMLEAKAKDVALLRLREQIGRYAPHLARHIH</sequence>
<evidence type="ECO:0000313" key="7">
    <source>
        <dbReference type="EMBL" id="MXY94586.1"/>
    </source>
</evidence>
<dbReference type="InterPro" id="IPR036237">
    <property type="entry name" value="Xyl_isomerase-like_sf"/>
</dbReference>
<keyword evidence="4" id="KW-0228">DNA excision</keyword>